<dbReference type="PANTHER" id="PTHR33840">
    <property type="match status" value="1"/>
</dbReference>
<dbReference type="Pfam" id="PF09994">
    <property type="entry name" value="T6SS_Tle1-like_cat"/>
    <property type="match status" value="1"/>
</dbReference>
<dbReference type="RefSeq" id="WP_169211094.1">
    <property type="nucleotide sequence ID" value="NZ_JAATNW010000005.1"/>
</dbReference>
<evidence type="ECO:0000313" key="3">
    <source>
        <dbReference type="EMBL" id="NMH60547.1"/>
    </source>
</evidence>
<evidence type="ECO:0000313" key="4">
    <source>
        <dbReference type="Proteomes" id="UP000709336"/>
    </source>
</evidence>
<accession>A0ABX1R5Z6</accession>
<dbReference type="InterPro" id="IPR029058">
    <property type="entry name" value="AB_hydrolase_fold"/>
</dbReference>
<dbReference type="InterPro" id="IPR018712">
    <property type="entry name" value="Tle1-like_cat"/>
</dbReference>
<dbReference type="Gene3D" id="2.60.120.430">
    <property type="entry name" value="Galactose-binding lectin"/>
    <property type="match status" value="1"/>
</dbReference>
<comment type="caution">
    <text evidence="3">The sequence shown here is derived from an EMBL/GenBank/DDBJ whole genome shotgun (WGS) entry which is preliminary data.</text>
</comment>
<feature type="domain" description="T6SS Phospholipase effector Tle1-like catalytic" evidence="2">
    <location>
        <begin position="2"/>
        <end position="259"/>
    </location>
</feature>
<proteinExistence type="predicted"/>
<dbReference type="EMBL" id="JAATNW010000005">
    <property type="protein sequence ID" value="NMH60547.1"/>
    <property type="molecule type" value="Genomic_DNA"/>
</dbReference>
<dbReference type="PANTHER" id="PTHR33840:SF1">
    <property type="entry name" value="TLE1 PHOSPHOLIPASE DOMAIN-CONTAINING PROTEIN"/>
    <property type="match status" value="1"/>
</dbReference>
<feature type="compositionally biased region" description="Polar residues" evidence="1">
    <location>
        <begin position="309"/>
        <end position="318"/>
    </location>
</feature>
<sequence length="498" mass="55576">MRNLVVCCDGTWNDPANSDDGVPAPTNVRKLFEAVDLSSVQPVQLSRYQSGVGTGGAIDRVVGGLIGLGLSEDICDTYQWLADKYQAGDRIFLFGFSRGAFTARSLAGMIGKLGLVDFAKHSNSSRQQLVKRIYKEGYREGQDLVDITFHQDSAAVYFIGVWDTVGALGIPDDKVILDLFDNPAQYQFHDTRLGSYVSYARHGVAMDEKRGSFSPTLWQRPPSGVDMKQIWFPGVHSDVGGGYKETGLSDCALKWMIDEATQVPEGIRFHEKMVTQLKPDAQDRLHDSYTGVMKVLQTAPRAIPDLDDNTSPVHSSVQQRRDLPPINQGRYFPTRTFNGGKVEVDIYARHHWYWTGIYLQKGKEYTFKATGEWNDGNVSTGPKGADDGNFQIGEIAHLAGNLMGYVEQGWKFLSKKEMADFWGSKRVETAEWFSLMGAVSFQGNPKRDGTHQPLDMYIIGEHAKIKVKNSGYLYCFANDAWGFYHNNRGYVSVSITAH</sequence>
<evidence type="ECO:0000259" key="2">
    <source>
        <dbReference type="Pfam" id="PF09994"/>
    </source>
</evidence>
<feature type="region of interest" description="Disordered" evidence="1">
    <location>
        <begin position="303"/>
        <end position="329"/>
    </location>
</feature>
<name>A0ABX1R5Z6_9ALTE</name>
<gene>
    <name evidence="3" type="ORF">HCJ96_10985</name>
</gene>
<dbReference type="Proteomes" id="UP000709336">
    <property type="component" value="Unassembled WGS sequence"/>
</dbReference>
<evidence type="ECO:0000256" key="1">
    <source>
        <dbReference type="SAM" id="MobiDB-lite"/>
    </source>
</evidence>
<keyword evidence="4" id="KW-1185">Reference proteome</keyword>
<reference evidence="3 4" key="1">
    <citation type="submission" date="2020-03" db="EMBL/GenBank/DDBJ databases">
        <title>Alteromonas ponticola sp. nov., isolated from seawater.</title>
        <authorList>
            <person name="Yoon J.-H."/>
            <person name="Kim Y.-O."/>
        </authorList>
    </citation>
    <scope>NUCLEOTIDE SEQUENCE [LARGE SCALE GENOMIC DNA]</scope>
    <source>
        <strain evidence="3 4">MYP5</strain>
    </source>
</reference>
<dbReference type="SUPFAM" id="SSF53474">
    <property type="entry name" value="alpha/beta-Hydrolases"/>
    <property type="match status" value="1"/>
</dbReference>
<protein>
    <submittedName>
        <fullName evidence="3">DUF2235 domain-containing protein</fullName>
    </submittedName>
</protein>
<organism evidence="3 4">
    <name type="scientific">Alteromonas ponticola</name>
    <dbReference type="NCBI Taxonomy" id="2720613"/>
    <lineage>
        <taxon>Bacteria</taxon>
        <taxon>Pseudomonadati</taxon>
        <taxon>Pseudomonadota</taxon>
        <taxon>Gammaproteobacteria</taxon>
        <taxon>Alteromonadales</taxon>
        <taxon>Alteromonadaceae</taxon>
        <taxon>Alteromonas/Salinimonas group</taxon>
        <taxon>Alteromonas</taxon>
    </lineage>
</organism>